<dbReference type="FunFam" id="3.30.160.60:FF:000125">
    <property type="entry name" value="Putative zinc finger protein 143"/>
    <property type="match status" value="1"/>
</dbReference>
<dbReference type="PROSITE" id="PS00028">
    <property type="entry name" value="ZINC_FINGER_C2H2_1"/>
    <property type="match status" value="3"/>
</dbReference>
<keyword evidence="4 7" id="KW-0863">Zinc-finger</keyword>
<dbReference type="FunFam" id="3.30.160.60:FF:000926">
    <property type="entry name" value="Kruppel like factor 13"/>
    <property type="match status" value="1"/>
</dbReference>
<evidence type="ECO:0000256" key="4">
    <source>
        <dbReference type="ARBA" id="ARBA00022771"/>
    </source>
</evidence>
<evidence type="ECO:0000313" key="10">
    <source>
        <dbReference type="Proteomes" id="UP001221898"/>
    </source>
</evidence>
<proteinExistence type="predicted"/>
<protein>
    <recommendedName>
        <fullName evidence="8">C2H2-type domain-containing protein</fullName>
    </recommendedName>
</protein>
<name>A0AAD7W768_9TELE</name>
<dbReference type="SUPFAM" id="SSF57667">
    <property type="entry name" value="beta-beta-alpha zinc fingers"/>
    <property type="match status" value="2"/>
</dbReference>
<evidence type="ECO:0000256" key="3">
    <source>
        <dbReference type="ARBA" id="ARBA00022737"/>
    </source>
</evidence>
<keyword evidence="2" id="KW-0479">Metal-binding</keyword>
<dbReference type="GO" id="GO:0000981">
    <property type="term" value="F:DNA-binding transcription factor activity, RNA polymerase II-specific"/>
    <property type="evidence" value="ECO:0007669"/>
    <property type="project" value="TreeGrafter"/>
</dbReference>
<evidence type="ECO:0000256" key="1">
    <source>
        <dbReference type="ARBA" id="ARBA00004123"/>
    </source>
</evidence>
<evidence type="ECO:0000259" key="8">
    <source>
        <dbReference type="PROSITE" id="PS50157"/>
    </source>
</evidence>
<dbReference type="PANTHER" id="PTHR23235">
    <property type="entry name" value="KRUEPPEL-LIKE TRANSCRIPTION FACTOR"/>
    <property type="match status" value="1"/>
</dbReference>
<dbReference type="Pfam" id="PF00096">
    <property type="entry name" value="zf-C2H2"/>
    <property type="match status" value="3"/>
</dbReference>
<feature type="domain" description="C2H2-type" evidence="8">
    <location>
        <begin position="370"/>
        <end position="399"/>
    </location>
</feature>
<dbReference type="Proteomes" id="UP001221898">
    <property type="component" value="Unassembled WGS sequence"/>
</dbReference>
<sequence>MLSSAASHSQLSFDEQFEPMDVGVKHRDSEGPWSCHMEKGEIEVVEALMSMSSQWNARSCRYPDLRPLTPSSDSPDSLLPSPVEVQGLPFCMTPPCSPPNFEPVQAASATSPELARIQAPSCENRRPPEGRAVAVFTPHTSQVISVIRHTVDSQPCTCSTCPMMQWKRDTCVNGLPSSDRRLSYGLINTGMGVNTAPACAPELSPSLTAATVPVSATADHLQGSTCSSAVSTPSTGISSKCAFGQKPFALRPLRPVVTAVAQLPPASQQTSLCQALVLVGKQVPNGPVMFLLSQPMSPKKQPATVTPGGTKLPSIAPAQSLTPVVQRSNPPAVVSRARSYICAHPDCGKTYFKSSHLRAHTRTHTGEKPFICSWKGCERRVARSDELSRHRRTHTGEKRFACPVCHSRFMRSDHLAKHVRRHVSTRKLSAWQVEASRISALPTFATICPVPLA</sequence>
<evidence type="ECO:0000313" key="9">
    <source>
        <dbReference type="EMBL" id="KAJ8386322.1"/>
    </source>
</evidence>
<dbReference type="Gene3D" id="3.30.160.60">
    <property type="entry name" value="Classic Zinc Finger"/>
    <property type="match status" value="3"/>
</dbReference>
<dbReference type="InterPro" id="IPR013087">
    <property type="entry name" value="Znf_C2H2_type"/>
</dbReference>
<evidence type="ECO:0000256" key="7">
    <source>
        <dbReference type="PROSITE-ProRule" id="PRU00042"/>
    </source>
</evidence>
<feature type="domain" description="C2H2-type" evidence="8">
    <location>
        <begin position="400"/>
        <end position="427"/>
    </location>
</feature>
<keyword evidence="10" id="KW-1185">Reference proteome</keyword>
<gene>
    <name evidence="9" type="ORF">AAFF_G00175180</name>
</gene>
<accession>A0AAD7W768</accession>
<dbReference type="InterPro" id="IPR036236">
    <property type="entry name" value="Znf_C2H2_sf"/>
</dbReference>
<evidence type="ECO:0000256" key="6">
    <source>
        <dbReference type="ARBA" id="ARBA00023242"/>
    </source>
</evidence>
<evidence type="ECO:0000256" key="5">
    <source>
        <dbReference type="ARBA" id="ARBA00022833"/>
    </source>
</evidence>
<keyword evidence="5" id="KW-0862">Zinc</keyword>
<dbReference type="SMART" id="SM00355">
    <property type="entry name" value="ZnF_C2H2"/>
    <property type="match status" value="3"/>
</dbReference>
<organism evidence="9 10">
    <name type="scientific">Aldrovandia affinis</name>
    <dbReference type="NCBI Taxonomy" id="143900"/>
    <lineage>
        <taxon>Eukaryota</taxon>
        <taxon>Metazoa</taxon>
        <taxon>Chordata</taxon>
        <taxon>Craniata</taxon>
        <taxon>Vertebrata</taxon>
        <taxon>Euteleostomi</taxon>
        <taxon>Actinopterygii</taxon>
        <taxon>Neopterygii</taxon>
        <taxon>Teleostei</taxon>
        <taxon>Notacanthiformes</taxon>
        <taxon>Halosauridae</taxon>
        <taxon>Aldrovandia</taxon>
    </lineage>
</organism>
<dbReference type="GO" id="GO:0000978">
    <property type="term" value="F:RNA polymerase II cis-regulatory region sequence-specific DNA binding"/>
    <property type="evidence" value="ECO:0007669"/>
    <property type="project" value="TreeGrafter"/>
</dbReference>
<evidence type="ECO:0000256" key="2">
    <source>
        <dbReference type="ARBA" id="ARBA00022723"/>
    </source>
</evidence>
<comment type="caution">
    <text evidence="9">The sequence shown here is derived from an EMBL/GenBank/DDBJ whole genome shotgun (WGS) entry which is preliminary data.</text>
</comment>
<dbReference type="EMBL" id="JAINUG010000231">
    <property type="protein sequence ID" value="KAJ8386322.1"/>
    <property type="molecule type" value="Genomic_DNA"/>
</dbReference>
<reference evidence="9" key="1">
    <citation type="journal article" date="2023" name="Science">
        <title>Genome structures resolve the early diversification of teleost fishes.</title>
        <authorList>
            <person name="Parey E."/>
            <person name="Louis A."/>
            <person name="Montfort J."/>
            <person name="Bouchez O."/>
            <person name="Roques C."/>
            <person name="Iampietro C."/>
            <person name="Lluch J."/>
            <person name="Castinel A."/>
            <person name="Donnadieu C."/>
            <person name="Desvignes T."/>
            <person name="Floi Bucao C."/>
            <person name="Jouanno E."/>
            <person name="Wen M."/>
            <person name="Mejri S."/>
            <person name="Dirks R."/>
            <person name="Jansen H."/>
            <person name="Henkel C."/>
            <person name="Chen W.J."/>
            <person name="Zahm M."/>
            <person name="Cabau C."/>
            <person name="Klopp C."/>
            <person name="Thompson A.W."/>
            <person name="Robinson-Rechavi M."/>
            <person name="Braasch I."/>
            <person name="Lecointre G."/>
            <person name="Bobe J."/>
            <person name="Postlethwait J.H."/>
            <person name="Berthelot C."/>
            <person name="Roest Crollius H."/>
            <person name="Guiguen Y."/>
        </authorList>
    </citation>
    <scope>NUCLEOTIDE SEQUENCE</scope>
    <source>
        <strain evidence="9">NC1722</strain>
    </source>
</reference>
<keyword evidence="6" id="KW-0539">Nucleus</keyword>
<keyword evidence="3" id="KW-0677">Repeat</keyword>
<dbReference type="PANTHER" id="PTHR23235:SF64">
    <property type="entry name" value="KRUEPPEL-LIKE FACTOR 10"/>
    <property type="match status" value="1"/>
</dbReference>
<dbReference type="PROSITE" id="PS50157">
    <property type="entry name" value="ZINC_FINGER_C2H2_2"/>
    <property type="match status" value="3"/>
</dbReference>
<dbReference type="GO" id="GO:0005634">
    <property type="term" value="C:nucleus"/>
    <property type="evidence" value="ECO:0007669"/>
    <property type="project" value="UniProtKB-SubCell"/>
</dbReference>
<dbReference type="FunFam" id="3.30.160.60:FF:000018">
    <property type="entry name" value="Krueppel-like factor 15"/>
    <property type="match status" value="1"/>
</dbReference>
<comment type="subcellular location">
    <subcellularLocation>
        <location evidence="1">Nucleus</location>
    </subcellularLocation>
</comment>
<dbReference type="GO" id="GO:0008270">
    <property type="term" value="F:zinc ion binding"/>
    <property type="evidence" value="ECO:0007669"/>
    <property type="project" value="UniProtKB-KW"/>
</dbReference>
<feature type="domain" description="C2H2-type" evidence="8">
    <location>
        <begin position="340"/>
        <end position="369"/>
    </location>
</feature>
<dbReference type="AlphaFoldDB" id="A0AAD7W768"/>
<dbReference type="CDD" id="cd21572">
    <property type="entry name" value="KLF10_N"/>
    <property type="match status" value="1"/>
</dbReference>